<dbReference type="GO" id="GO:0031956">
    <property type="term" value="F:medium-chain fatty acid-CoA ligase activity"/>
    <property type="evidence" value="ECO:0007669"/>
    <property type="project" value="TreeGrafter"/>
</dbReference>
<dbReference type="AlphaFoldDB" id="A0A165EG73"/>
<accession>A0A165EG73</accession>
<evidence type="ECO:0000259" key="3">
    <source>
        <dbReference type="Pfam" id="PF00501"/>
    </source>
</evidence>
<protein>
    <submittedName>
        <fullName evidence="5">Acetyl-CoA synthetase-like protein</fullName>
    </submittedName>
</protein>
<organism evidence="5 6">
    <name type="scientific">Exidia glandulosa HHB12029</name>
    <dbReference type="NCBI Taxonomy" id="1314781"/>
    <lineage>
        <taxon>Eukaryota</taxon>
        <taxon>Fungi</taxon>
        <taxon>Dikarya</taxon>
        <taxon>Basidiomycota</taxon>
        <taxon>Agaricomycotina</taxon>
        <taxon>Agaricomycetes</taxon>
        <taxon>Auriculariales</taxon>
        <taxon>Exidiaceae</taxon>
        <taxon>Exidia</taxon>
    </lineage>
</organism>
<dbReference type="SUPFAM" id="SSF56801">
    <property type="entry name" value="Acetyl-CoA synthetase-like"/>
    <property type="match status" value="1"/>
</dbReference>
<reference evidence="5 6" key="1">
    <citation type="journal article" date="2016" name="Mol. Biol. Evol.">
        <title>Comparative Genomics of Early-Diverging Mushroom-Forming Fungi Provides Insights into the Origins of Lignocellulose Decay Capabilities.</title>
        <authorList>
            <person name="Nagy L.G."/>
            <person name="Riley R."/>
            <person name="Tritt A."/>
            <person name="Adam C."/>
            <person name="Daum C."/>
            <person name="Floudas D."/>
            <person name="Sun H."/>
            <person name="Yadav J.S."/>
            <person name="Pangilinan J."/>
            <person name="Larsson K.H."/>
            <person name="Matsuura K."/>
            <person name="Barry K."/>
            <person name="Labutti K."/>
            <person name="Kuo R."/>
            <person name="Ohm R.A."/>
            <person name="Bhattacharya S.S."/>
            <person name="Shirouzu T."/>
            <person name="Yoshinaga Y."/>
            <person name="Martin F.M."/>
            <person name="Grigoriev I.V."/>
            <person name="Hibbett D.S."/>
        </authorList>
    </citation>
    <scope>NUCLEOTIDE SEQUENCE [LARGE SCALE GENOMIC DNA]</scope>
    <source>
        <strain evidence="5 6">HHB12029</strain>
    </source>
</reference>
<feature type="domain" description="AMP-binding enzyme C-terminal" evidence="4">
    <location>
        <begin position="517"/>
        <end position="594"/>
    </location>
</feature>
<evidence type="ECO:0000313" key="5">
    <source>
        <dbReference type="EMBL" id="KZV86862.1"/>
    </source>
</evidence>
<evidence type="ECO:0000259" key="4">
    <source>
        <dbReference type="Pfam" id="PF13193"/>
    </source>
</evidence>
<dbReference type="InterPro" id="IPR000873">
    <property type="entry name" value="AMP-dep_synth/lig_dom"/>
</dbReference>
<dbReference type="Gene3D" id="3.40.50.12780">
    <property type="entry name" value="N-terminal domain of ligase-like"/>
    <property type="match status" value="1"/>
</dbReference>
<name>A0A165EG73_EXIGL</name>
<dbReference type="InterPro" id="IPR042099">
    <property type="entry name" value="ANL_N_sf"/>
</dbReference>
<comment type="similarity">
    <text evidence="1">Belongs to the ATP-dependent AMP-binding enzyme family.</text>
</comment>
<dbReference type="STRING" id="1314781.A0A165EG73"/>
<evidence type="ECO:0000256" key="1">
    <source>
        <dbReference type="ARBA" id="ARBA00006432"/>
    </source>
</evidence>
<keyword evidence="2" id="KW-0436">Ligase</keyword>
<dbReference type="PANTHER" id="PTHR43201:SF5">
    <property type="entry name" value="MEDIUM-CHAIN ACYL-COA LIGASE ACSF2, MITOCHONDRIAL"/>
    <property type="match status" value="1"/>
</dbReference>
<dbReference type="Pfam" id="PF00501">
    <property type="entry name" value="AMP-binding"/>
    <property type="match status" value="1"/>
</dbReference>
<proteinExistence type="inferred from homology"/>
<dbReference type="Proteomes" id="UP000077266">
    <property type="component" value="Unassembled WGS sequence"/>
</dbReference>
<evidence type="ECO:0000313" key="6">
    <source>
        <dbReference type="Proteomes" id="UP000077266"/>
    </source>
</evidence>
<dbReference type="Gene3D" id="3.30.300.30">
    <property type="match status" value="1"/>
</dbReference>
<dbReference type="EMBL" id="KV426142">
    <property type="protein sequence ID" value="KZV86862.1"/>
    <property type="molecule type" value="Genomic_DNA"/>
</dbReference>
<dbReference type="InterPro" id="IPR025110">
    <property type="entry name" value="AMP-bd_C"/>
</dbReference>
<gene>
    <name evidence="5" type="ORF">EXIGLDRAFT_774203</name>
</gene>
<dbReference type="OrthoDB" id="10253115at2759"/>
<dbReference type="PROSITE" id="PS00455">
    <property type="entry name" value="AMP_BINDING"/>
    <property type="match status" value="1"/>
</dbReference>
<dbReference type="InterPro" id="IPR020845">
    <property type="entry name" value="AMP-binding_CS"/>
</dbReference>
<dbReference type="InterPro" id="IPR045851">
    <property type="entry name" value="AMP-bd_C_sf"/>
</dbReference>
<dbReference type="GO" id="GO:0006631">
    <property type="term" value="P:fatty acid metabolic process"/>
    <property type="evidence" value="ECO:0007669"/>
    <property type="project" value="TreeGrafter"/>
</dbReference>
<dbReference type="PANTHER" id="PTHR43201">
    <property type="entry name" value="ACYL-COA SYNTHETASE"/>
    <property type="match status" value="1"/>
</dbReference>
<dbReference type="InParanoid" id="A0A165EG73"/>
<evidence type="ECO:0000256" key="2">
    <source>
        <dbReference type="ARBA" id="ARBA00022598"/>
    </source>
</evidence>
<feature type="domain" description="AMP-dependent synthetase/ligase" evidence="3">
    <location>
        <begin position="56"/>
        <end position="442"/>
    </location>
</feature>
<keyword evidence="6" id="KW-1185">Reference proteome</keyword>
<sequence>MAEPPAPGPPRSFAEAHAILTAPGALYETEQVIIDGRVVRSFKNLYPSLRAFWLAAVKAYRDKPYIVYEQQRLTYNDVHERASRLASVFRNEYHIHKGDRVAIAMRNCPEFIITFWACHLLGAVSTQVNAWLPIKPFMHCLTHSGAKVVVVDPERAALLAPRISALRSDAHVLLASANGGHAGVNLRRHNGMRLFDSVIDKYEGAPEAWRKEKECALDDNSTIFFTSGTTGLPKGVLSTQRSFQHGYLVNGFARDIMLLRAGYEPLGPPDPAWERASLLGVPLFHVTGATSALMGSTAMGFKFVLLRKWDKEKAAAVAKAEKINFFVGVPSMAFDLFESSLAGDLNLEHVGYGGAPAASTIPSLAKRAFPKAVIGQGYGLTETNAAVVCVQGEDYASRPKSTGRCAPANETIIVDIESGKIRPPGQIGELWVRGGSVMREYWNNKEETAKAITKDGWFKTGDLAYTDEDGFIYICDRAKDMIIRGGENIVRDDACYFLPPVPAFNPSGPASQHSVNVENAIYADERIHDVAVVGIPDKRLGELVGALVVPKPEFYGQVTEQEVLQRCKDALPHFAIPSLVVLQKDTIVRNAPGKIIKTEVRKTLAEEWKRRQRAGAKKAKAKL</sequence>
<dbReference type="Pfam" id="PF13193">
    <property type="entry name" value="AMP-binding_C"/>
    <property type="match status" value="1"/>
</dbReference>